<feature type="transmembrane region" description="Helical" evidence="1">
    <location>
        <begin position="284"/>
        <end position="307"/>
    </location>
</feature>
<organism evidence="3 4">
    <name type="scientific">Leucobacter coleopterorum</name>
    <dbReference type="NCBI Taxonomy" id="2714933"/>
    <lineage>
        <taxon>Bacteria</taxon>
        <taxon>Bacillati</taxon>
        <taxon>Actinomycetota</taxon>
        <taxon>Actinomycetes</taxon>
        <taxon>Micrococcales</taxon>
        <taxon>Microbacteriaceae</taxon>
        <taxon>Leucobacter</taxon>
    </lineage>
</organism>
<dbReference type="InterPro" id="IPR013783">
    <property type="entry name" value="Ig-like_fold"/>
</dbReference>
<dbReference type="Proteomes" id="UP000503441">
    <property type="component" value="Chromosome"/>
</dbReference>
<dbReference type="RefSeq" id="WP_166328903.1">
    <property type="nucleotide sequence ID" value="NZ_CP049933.1"/>
</dbReference>
<evidence type="ECO:0000259" key="2">
    <source>
        <dbReference type="Pfam" id="PF17936"/>
    </source>
</evidence>
<accession>A0ABX6JUD8</accession>
<evidence type="ECO:0000313" key="3">
    <source>
        <dbReference type="EMBL" id="QIM17904.1"/>
    </source>
</evidence>
<keyword evidence="1" id="KW-0472">Membrane</keyword>
<name>A0ABX6JUD8_9MICO</name>
<dbReference type="InterPro" id="IPR041498">
    <property type="entry name" value="Big_6"/>
</dbReference>
<keyword evidence="4" id="KW-1185">Reference proteome</keyword>
<evidence type="ECO:0000313" key="4">
    <source>
        <dbReference type="Proteomes" id="UP000503441"/>
    </source>
</evidence>
<dbReference type="Pfam" id="PF17936">
    <property type="entry name" value="Big_6"/>
    <property type="match status" value="1"/>
</dbReference>
<proteinExistence type="predicted"/>
<reference evidence="3 4" key="1">
    <citation type="submission" date="2020-03" db="EMBL/GenBank/DDBJ databases">
        <title>Leucobacter sp. nov., isolated from beetles.</title>
        <authorList>
            <person name="Hyun D.-W."/>
            <person name="Bae J.-W."/>
        </authorList>
    </citation>
    <scope>NUCLEOTIDE SEQUENCE [LARGE SCALE GENOMIC DNA]</scope>
    <source>
        <strain evidence="3 4">HDW9A</strain>
    </source>
</reference>
<keyword evidence="1" id="KW-1133">Transmembrane helix</keyword>
<dbReference type="Gene3D" id="2.60.40.10">
    <property type="entry name" value="Immunoglobulins"/>
    <property type="match status" value="1"/>
</dbReference>
<keyword evidence="1" id="KW-0812">Transmembrane</keyword>
<protein>
    <recommendedName>
        <fullName evidence="2">Bacterial Ig domain-containing protein</fullName>
    </recommendedName>
</protein>
<dbReference type="EMBL" id="CP049933">
    <property type="protein sequence ID" value="QIM17904.1"/>
    <property type="molecule type" value="Genomic_DNA"/>
</dbReference>
<feature type="domain" description="Bacterial Ig" evidence="2">
    <location>
        <begin position="115"/>
        <end position="181"/>
    </location>
</feature>
<gene>
    <name evidence="3" type="ORF">G7066_02950</name>
</gene>
<evidence type="ECO:0000256" key="1">
    <source>
        <dbReference type="SAM" id="Phobius"/>
    </source>
</evidence>
<sequence>MYAVDPAGNWSEAAVPFIKTTLPAAPQPEPSNGLIIAGGTIEQTDGIQFLDGQGNPLRGTIAIDERGQFTFTPKPRLVTGDNVVIRVADPVGNSIEVPVPIQSTPPVPAVVSEFTSQVVAGYAQPGSTVTVTDKNGALLGTVTAGLDGYFEIKLALAPTRNEVITLLVTDELGNESAEVHMRLSAASILIERPVLAATDTQIVHGFGYLPGEHVTATVGDSRVAPVEAVADANGNVSVSIPLEARAGLGPHTVLLAGAETSLRSEPFTVAEHRLLFLATTGSEAGFWAGLSLLALMLGVAATTRGYWKAGKHRAP</sequence>
<dbReference type="NCBIfam" id="NF033510">
    <property type="entry name" value="Ca_tandemer"/>
    <property type="match status" value="1"/>
</dbReference>